<organism evidence="2 3">
    <name type="scientific">Melipona bicolor</name>
    <dbReference type="NCBI Taxonomy" id="60889"/>
    <lineage>
        <taxon>Eukaryota</taxon>
        <taxon>Metazoa</taxon>
        <taxon>Ecdysozoa</taxon>
        <taxon>Arthropoda</taxon>
        <taxon>Hexapoda</taxon>
        <taxon>Insecta</taxon>
        <taxon>Pterygota</taxon>
        <taxon>Neoptera</taxon>
        <taxon>Endopterygota</taxon>
        <taxon>Hymenoptera</taxon>
        <taxon>Apocrita</taxon>
        <taxon>Aculeata</taxon>
        <taxon>Apoidea</taxon>
        <taxon>Anthophila</taxon>
        <taxon>Apidae</taxon>
        <taxon>Melipona</taxon>
    </lineage>
</organism>
<comment type="similarity">
    <text evidence="1">Belongs to the complex I NDUFA12 subunit family.</text>
</comment>
<evidence type="ECO:0000256" key="1">
    <source>
        <dbReference type="ARBA" id="ARBA00007355"/>
    </source>
</evidence>
<dbReference type="Pfam" id="PF05071">
    <property type="entry name" value="NDUFA12"/>
    <property type="match status" value="1"/>
</dbReference>
<dbReference type="Proteomes" id="UP001177670">
    <property type="component" value="Unassembled WGS sequence"/>
</dbReference>
<dbReference type="InterPro" id="IPR007763">
    <property type="entry name" value="NDUFA12"/>
</dbReference>
<evidence type="ECO:0000313" key="3">
    <source>
        <dbReference type="Proteomes" id="UP001177670"/>
    </source>
</evidence>
<dbReference type="EMBL" id="JAHYIQ010000015">
    <property type="protein sequence ID" value="KAK1125660.1"/>
    <property type="molecule type" value="Genomic_DNA"/>
</dbReference>
<comment type="caution">
    <text evidence="2">The sequence shown here is derived from an EMBL/GenBank/DDBJ whole genome shotgun (WGS) entry which is preliminary data.</text>
</comment>
<gene>
    <name evidence="2" type="ORF">K0M31_005213</name>
</gene>
<dbReference type="GO" id="GO:0032981">
    <property type="term" value="P:mitochondrial respiratory chain complex I assembly"/>
    <property type="evidence" value="ECO:0007669"/>
    <property type="project" value="TreeGrafter"/>
</dbReference>
<keyword evidence="3" id="KW-1185">Reference proteome</keyword>
<accession>A0AA40FUL4</accession>
<protein>
    <recommendedName>
        <fullName evidence="4">NADH dehydrogenase [ubiquinone] 1 alpha subcomplex assembly factor 2</fullName>
    </recommendedName>
</protein>
<dbReference type="AlphaFoldDB" id="A0AA40FUL4"/>
<dbReference type="GO" id="GO:0045271">
    <property type="term" value="C:respiratory chain complex I"/>
    <property type="evidence" value="ECO:0007669"/>
    <property type="project" value="InterPro"/>
</dbReference>
<reference evidence="2" key="1">
    <citation type="submission" date="2021-10" db="EMBL/GenBank/DDBJ databases">
        <title>Melipona bicolor Genome sequencing and assembly.</title>
        <authorList>
            <person name="Araujo N.S."/>
            <person name="Arias M.C."/>
        </authorList>
    </citation>
    <scope>NUCLEOTIDE SEQUENCE</scope>
    <source>
        <strain evidence="2">USP_2M_L1-L4_2017</strain>
        <tissue evidence="2">Whole body</tissue>
    </source>
</reference>
<name>A0AA40FUL4_9HYME</name>
<evidence type="ECO:0000313" key="2">
    <source>
        <dbReference type="EMBL" id="KAK1125660.1"/>
    </source>
</evidence>
<proteinExistence type="inferred from homology"/>
<dbReference type="PANTHER" id="PTHR32470:SF2">
    <property type="entry name" value="NADH DEHYDROGENASE [UBIQUINONE] 1 ALPHA SUBCOMPLEX ASSEMBLY FACTOR 2"/>
    <property type="match status" value="1"/>
</dbReference>
<evidence type="ECO:0008006" key="4">
    <source>
        <dbReference type="Google" id="ProtNLM"/>
    </source>
</evidence>
<sequence length="153" mass="18422">MSGKERSLLKIILKNFIATLKPTRHKLIGEDYFGTKYYEIERPNSTRKYPPRYFVPVNENDHSQEVPVEWQAWLRYRRKDPPTKEEIEENYKLQMLKKQNAAEIEAKYSNNKIKEVKLTSEGEYKPFPTYDDYINQDYKVKYSKQNDKKAKCK</sequence>
<dbReference type="GO" id="GO:0005739">
    <property type="term" value="C:mitochondrion"/>
    <property type="evidence" value="ECO:0007669"/>
    <property type="project" value="TreeGrafter"/>
</dbReference>
<dbReference type="PANTHER" id="PTHR32470">
    <property type="entry name" value="ADH DEHYDROGENASE [UBIQUINONE] 1 ALPHA SUBCOMPLEX ASSEMBLY FACTOR 2"/>
    <property type="match status" value="1"/>
</dbReference>
<dbReference type="InterPro" id="IPR052618">
    <property type="entry name" value="ComplexI_NDUFA12"/>
</dbReference>